<dbReference type="OrthoDB" id="6064711at2"/>
<evidence type="ECO:0000256" key="1">
    <source>
        <dbReference type="SAM" id="MobiDB-lite"/>
    </source>
</evidence>
<dbReference type="EMBL" id="CP036402">
    <property type="protein sequence ID" value="QBI19315.1"/>
    <property type="molecule type" value="Genomic_DNA"/>
</dbReference>
<dbReference type="SUPFAM" id="SSF53335">
    <property type="entry name" value="S-adenosyl-L-methionine-dependent methyltransferases"/>
    <property type="match status" value="1"/>
</dbReference>
<keyword evidence="2" id="KW-0489">Methyltransferase</keyword>
<feature type="region of interest" description="Disordered" evidence="1">
    <location>
        <begin position="265"/>
        <end position="307"/>
    </location>
</feature>
<name>A0A411YDN2_9ACTN</name>
<evidence type="ECO:0000313" key="2">
    <source>
        <dbReference type="EMBL" id="QBI19315.1"/>
    </source>
</evidence>
<organism evidence="2 3">
    <name type="scientific">Egibacter rhizosphaerae</name>
    <dbReference type="NCBI Taxonomy" id="1670831"/>
    <lineage>
        <taxon>Bacteria</taxon>
        <taxon>Bacillati</taxon>
        <taxon>Actinomycetota</taxon>
        <taxon>Nitriliruptoria</taxon>
        <taxon>Egibacterales</taxon>
        <taxon>Egibacteraceae</taxon>
        <taxon>Egibacter</taxon>
    </lineage>
</organism>
<accession>A0A411YDN2</accession>
<evidence type="ECO:0000313" key="3">
    <source>
        <dbReference type="Proteomes" id="UP000291469"/>
    </source>
</evidence>
<dbReference type="CDD" id="cd02440">
    <property type="entry name" value="AdoMet_MTases"/>
    <property type="match status" value="1"/>
</dbReference>
<protein>
    <submittedName>
        <fullName evidence="2">Class I SAM-dependent methyltransferase</fullName>
    </submittedName>
</protein>
<dbReference type="InterPro" id="IPR029063">
    <property type="entry name" value="SAM-dependent_MTases_sf"/>
</dbReference>
<dbReference type="GO" id="GO:0032259">
    <property type="term" value="P:methylation"/>
    <property type="evidence" value="ECO:0007669"/>
    <property type="project" value="UniProtKB-KW"/>
</dbReference>
<keyword evidence="2" id="KW-0808">Transferase</keyword>
<proteinExistence type="predicted"/>
<dbReference type="Pfam" id="PF13489">
    <property type="entry name" value="Methyltransf_23"/>
    <property type="match status" value="1"/>
</dbReference>
<dbReference type="Gene3D" id="3.40.50.150">
    <property type="entry name" value="Vaccinia Virus protein VP39"/>
    <property type="match status" value="1"/>
</dbReference>
<dbReference type="GO" id="GO:0008168">
    <property type="term" value="F:methyltransferase activity"/>
    <property type="evidence" value="ECO:0007669"/>
    <property type="project" value="UniProtKB-KW"/>
</dbReference>
<gene>
    <name evidence="2" type="ORF">ER308_07005</name>
</gene>
<dbReference type="RefSeq" id="WP_131154312.1">
    <property type="nucleotide sequence ID" value="NZ_CP036402.1"/>
</dbReference>
<dbReference type="AlphaFoldDB" id="A0A411YDN2"/>
<keyword evidence="3" id="KW-1185">Reference proteome</keyword>
<dbReference type="Proteomes" id="UP000291469">
    <property type="component" value="Chromosome"/>
</dbReference>
<dbReference type="KEGG" id="erz:ER308_07005"/>
<sequence length="307" mass="32170">MRSPISHPGLPDTAPPDLRGLPTALEEVTPTLETVAAARRGLEGTTNEDGGDPSTHGDTRLLARHLSNYLAAVDLASRRPCRDVVDVGGGTGAFAHWAAGRLGADLTLVEPDDPVRVVASRAFPDAGLLPATDALATASSDLVTAMEVVEHIPPHEQPAFVRDLARLVRPGGLLVCSTPDETGYLGRWSGYAPHIGPLDHEGLRRLLIGATGGWPLQVWRLDGPVFRIGPLRRVGEPLANRVWGAVRAISPSAVERAVVRLGAAAGRRRPSAGAPGTQRIGAVRAYDQPEGPGTGLLAVARRPASAT</sequence>
<feature type="region of interest" description="Disordered" evidence="1">
    <location>
        <begin position="1"/>
        <end position="21"/>
    </location>
</feature>
<reference evidence="2 3" key="1">
    <citation type="submission" date="2019-01" db="EMBL/GenBank/DDBJ databases">
        <title>Egibacter rhizosphaerae EGI 80759T.</title>
        <authorList>
            <person name="Chen D.-D."/>
            <person name="Tian Y."/>
            <person name="Jiao J.-Y."/>
            <person name="Zhang X.-T."/>
            <person name="Zhang Y.-G."/>
            <person name="Zhang Y."/>
            <person name="Xiao M."/>
            <person name="Shu W.-S."/>
            <person name="Li W.-J."/>
        </authorList>
    </citation>
    <scope>NUCLEOTIDE SEQUENCE [LARGE SCALE GENOMIC DNA]</scope>
    <source>
        <strain evidence="2 3">EGI 80759</strain>
    </source>
</reference>